<sequence>MMHGSRATPPAIMGARMAVRDGLGDTAFQLLWCMVGGWWRAVYGGWWPAYGVHQLGGWAFMVHHALDGARYQAALRVQGWC</sequence>
<dbReference type="AlphaFoldDB" id="A0A5B7HUN6"/>
<dbReference type="EMBL" id="VSRR010044100">
    <property type="protein sequence ID" value="MPC76741.1"/>
    <property type="molecule type" value="Genomic_DNA"/>
</dbReference>
<reference evidence="1 2" key="1">
    <citation type="submission" date="2019-05" db="EMBL/GenBank/DDBJ databases">
        <title>Another draft genome of Portunus trituberculatus and its Hox gene families provides insights of decapod evolution.</title>
        <authorList>
            <person name="Jeong J.-H."/>
            <person name="Song I."/>
            <person name="Kim S."/>
            <person name="Choi T."/>
            <person name="Kim D."/>
            <person name="Ryu S."/>
            <person name="Kim W."/>
        </authorList>
    </citation>
    <scope>NUCLEOTIDE SEQUENCE [LARGE SCALE GENOMIC DNA]</scope>
    <source>
        <tissue evidence="1">Muscle</tissue>
    </source>
</reference>
<protein>
    <submittedName>
        <fullName evidence="1">Uncharacterized protein</fullName>
    </submittedName>
</protein>
<keyword evidence="2" id="KW-1185">Reference proteome</keyword>
<accession>A0A5B7HUN6</accession>
<evidence type="ECO:0000313" key="2">
    <source>
        <dbReference type="Proteomes" id="UP000324222"/>
    </source>
</evidence>
<name>A0A5B7HUN6_PORTR</name>
<dbReference type="Proteomes" id="UP000324222">
    <property type="component" value="Unassembled WGS sequence"/>
</dbReference>
<comment type="caution">
    <text evidence="1">The sequence shown here is derived from an EMBL/GenBank/DDBJ whole genome shotgun (WGS) entry which is preliminary data.</text>
</comment>
<evidence type="ECO:0000313" key="1">
    <source>
        <dbReference type="EMBL" id="MPC76741.1"/>
    </source>
</evidence>
<organism evidence="1 2">
    <name type="scientific">Portunus trituberculatus</name>
    <name type="common">Swimming crab</name>
    <name type="synonym">Neptunus trituberculatus</name>
    <dbReference type="NCBI Taxonomy" id="210409"/>
    <lineage>
        <taxon>Eukaryota</taxon>
        <taxon>Metazoa</taxon>
        <taxon>Ecdysozoa</taxon>
        <taxon>Arthropoda</taxon>
        <taxon>Crustacea</taxon>
        <taxon>Multicrustacea</taxon>
        <taxon>Malacostraca</taxon>
        <taxon>Eumalacostraca</taxon>
        <taxon>Eucarida</taxon>
        <taxon>Decapoda</taxon>
        <taxon>Pleocyemata</taxon>
        <taxon>Brachyura</taxon>
        <taxon>Eubrachyura</taxon>
        <taxon>Portunoidea</taxon>
        <taxon>Portunidae</taxon>
        <taxon>Portuninae</taxon>
        <taxon>Portunus</taxon>
    </lineage>
</organism>
<proteinExistence type="predicted"/>
<gene>
    <name evidence="1" type="ORF">E2C01_071169</name>
</gene>